<feature type="region of interest" description="Disordered" evidence="25">
    <location>
        <begin position="372"/>
        <end position="414"/>
    </location>
</feature>
<comment type="catalytic activity">
    <reaction evidence="18">
        <text>L-histidyl-L-alpha-amino acid(out) = L-histidyl-L-alpha-amino acid(in)</text>
        <dbReference type="Rhea" id="RHEA:79379"/>
        <dbReference type="ChEBI" id="CHEBI:229964"/>
    </reaction>
</comment>
<dbReference type="Pfam" id="PF07690">
    <property type="entry name" value="MFS_1"/>
    <property type="match status" value="2"/>
</dbReference>
<comment type="caution">
    <text evidence="27">The sequence shown here is derived from an EMBL/GenBank/DDBJ whole genome shotgun (WGS) entry which is preliminary data.</text>
</comment>
<evidence type="ECO:0000256" key="14">
    <source>
        <dbReference type="ARBA" id="ARBA00044898"/>
    </source>
</evidence>
<comment type="catalytic activity">
    <reaction evidence="16">
        <text>L-lysyl-L-lysine(out) = L-lysyl-L-lysine(in)</text>
        <dbReference type="Rhea" id="RHEA:79403"/>
        <dbReference type="ChEBI" id="CHEBI:229956"/>
    </reaction>
</comment>
<comment type="subcellular location">
    <subcellularLocation>
        <location evidence="1">Lysosome membrane</location>
        <topology evidence="1">Multi-pass membrane protein</topology>
    </subcellularLocation>
</comment>
<evidence type="ECO:0000256" key="21">
    <source>
        <dbReference type="ARBA" id="ARBA00044985"/>
    </source>
</evidence>
<comment type="catalytic activity">
    <reaction evidence="14">
        <text>L-aspartyl-L-lysine(out) = L-aspartyl-L-lysine(in)</text>
        <dbReference type="Rhea" id="RHEA:79411"/>
        <dbReference type="ChEBI" id="CHEBI:229953"/>
    </reaction>
</comment>
<evidence type="ECO:0000256" key="22">
    <source>
        <dbReference type="ARBA" id="ARBA00045018"/>
    </source>
</evidence>
<dbReference type="EMBL" id="JAIFTL010000198">
    <property type="protein sequence ID" value="KAG9321544.1"/>
    <property type="molecule type" value="Genomic_DNA"/>
</dbReference>
<evidence type="ECO:0000256" key="2">
    <source>
        <dbReference type="ARBA" id="ARBA00008335"/>
    </source>
</evidence>
<keyword evidence="4 26" id="KW-0812">Transmembrane</keyword>
<dbReference type="InterPro" id="IPR052187">
    <property type="entry name" value="MFSD1"/>
</dbReference>
<dbReference type="AlphaFoldDB" id="A0A9P8A066"/>
<dbReference type="InterPro" id="IPR036259">
    <property type="entry name" value="MFS_trans_sf"/>
</dbReference>
<organism evidence="27 28">
    <name type="scientific">Mortierella alpina</name>
    <name type="common">Oleaginous fungus</name>
    <name type="synonym">Mortierella renispora</name>
    <dbReference type="NCBI Taxonomy" id="64518"/>
    <lineage>
        <taxon>Eukaryota</taxon>
        <taxon>Fungi</taxon>
        <taxon>Fungi incertae sedis</taxon>
        <taxon>Mucoromycota</taxon>
        <taxon>Mortierellomycotina</taxon>
        <taxon>Mortierellomycetes</taxon>
        <taxon>Mortierellales</taxon>
        <taxon>Mortierellaceae</taxon>
        <taxon>Mortierella</taxon>
    </lineage>
</organism>
<evidence type="ECO:0000256" key="5">
    <source>
        <dbReference type="ARBA" id="ARBA00022989"/>
    </source>
</evidence>
<feature type="transmembrane region" description="Helical" evidence="26">
    <location>
        <begin position="1000"/>
        <end position="1020"/>
    </location>
</feature>
<feature type="region of interest" description="Disordered" evidence="25">
    <location>
        <begin position="199"/>
        <end position="231"/>
    </location>
</feature>
<dbReference type="Gene3D" id="1.20.1250.20">
    <property type="entry name" value="MFS general substrate transporter like domains"/>
    <property type="match status" value="2"/>
</dbReference>
<comment type="catalytic activity">
    <reaction evidence="12">
        <text>L-lysyl-L-alpha-amino acid(out) = L-lysyl-L-alpha-amino acid(in)</text>
        <dbReference type="Rhea" id="RHEA:79387"/>
        <dbReference type="ChEBI" id="CHEBI:229965"/>
    </reaction>
</comment>
<dbReference type="PANTHER" id="PTHR23512:SF3">
    <property type="entry name" value="MAJOR FACILITATOR SUPERFAMILY DOMAIN-CONTAINING PROTEIN 1"/>
    <property type="match status" value="1"/>
</dbReference>
<dbReference type="Proteomes" id="UP000717515">
    <property type="component" value="Unassembled WGS sequence"/>
</dbReference>
<feature type="region of interest" description="Disordered" evidence="25">
    <location>
        <begin position="684"/>
        <end position="727"/>
    </location>
</feature>
<feature type="transmembrane region" description="Helical" evidence="26">
    <location>
        <begin position="942"/>
        <end position="963"/>
    </location>
</feature>
<comment type="catalytic activity">
    <reaction evidence="13">
        <text>L-alpha-aminoacyl-L-lysine(out) = L-alpha-aminoacyl-L-lysine(in)</text>
        <dbReference type="Rhea" id="RHEA:79383"/>
        <dbReference type="ChEBI" id="CHEBI:229966"/>
    </reaction>
</comment>
<keyword evidence="3" id="KW-0813">Transport</keyword>
<evidence type="ECO:0000256" key="8">
    <source>
        <dbReference type="ARBA" id="ARBA00044876"/>
    </source>
</evidence>
<comment type="catalytic activity">
    <reaction evidence="15">
        <text>L-arginyl-L-alpha-amino acid(out) = L-arginyl-L-alpha-amino acid(in)</text>
        <dbReference type="Rhea" id="RHEA:79371"/>
        <dbReference type="ChEBI" id="CHEBI:84315"/>
    </reaction>
</comment>
<comment type="catalytic activity">
    <reaction evidence="11">
        <text>L-alpha-aminoacyl-L-histidine(out) = L-alpha-aminoacyl-L-histidine(in)</text>
        <dbReference type="Rhea" id="RHEA:79375"/>
        <dbReference type="ChEBI" id="CHEBI:229967"/>
    </reaction>
</comment>
<feature type="transmembrane region" description="Helical" evidence="26">
    <location>
        <begin position="635"/>
        <end position="655"/>
    </location>
</feature>
<keyword evidence="7" id="KW-0458">Lysosome</keyword>
<evidence type="ECO:0000256" key="24">
    <source>
        <dbReference type="ARBA" id="ARBA00046376"/>
    </source>
</evidence>
<evidence type="ECO:0000256" key="16">
    <source>
        <dbReference type="ARBA" id="ARBA00044900"/>
    </source>
</evidence>
<evidence type="ECO:0000256" key="17">
    <source>
        <dbReference type="ARBA" id="ARBA00044903"/>
    </source>
</evidence>
<evidence type="ECO:0000256" key="3">
    <source>
        <dbReference type="ARBA" id="ARBA00022448"/>
    </source>
</evidence>
<feature type="transmembrane region" description="Helical" evidence="26">
    <location>
        <begin position="970"/>
        <end position="994"/>
    </location>
</feature>
<protein>
    <recommendedName>
        <fullName evidence="21">Lysosomal dipeptide transporter MFSD1</fullName>
    </recommendedName>
    <alternativeName>
        <fullName evidence="22">Major facilitator superfamily domain-containing protein 1</fullName>
    </alternativeName>
</protein>
<dbReference type="GO" id="GO:0022857">
    <property type="term" value="F:transmembrane transporter activity"/>
    <property type="evidence" value="ECO:0007669"/>
    <property type="project" value="InterPro"/>
</dbReference>
<keyword evidence="6 26" id="KW-0472">Membrane</keyword>
<evidence type="ECO:0000313" key="28">
    <source>
        <dbReference type="Proteomes" id="UP000717515"/>
    </source>
</evidence>
<comment type="function">
    <text evidence="23">Lysosomal dipeptide uniporter that selectively exports lysine, arginine or histidine-containing dipeptides with a net positive charge from the lysosome lumen into the cytosol. Could play a role in a specific type of protein O-glycosylation indirectly regulating macrophages migration and tissue invasion. Also essential for liver homeostasis.</text>
</comment>
<reference evidence="27" key="1">
    <citation type="submission" date="2021-07" db="EMBL/GenBank/DDBJ databases">
        <title>Draft genome of Mortierella alpina, strain LL118, isolated from an aspen leaf litter sample.</title>
        <authorList>
            <person name="Yang S."/>
            <person name="Vinatzer B.A."/>
        </authorList>
    </citation>
    <scope>NUCLEOTIDE SEQUENCE</scope>
    <source>
        <strain evidence="27">LL118</strain>
    </source>
</reference>
<evidence type="ECO:0000256" key="12">
    <source>
        <dbReference type="ARBA" id="ARBA00044891"/>
    </source>
</evidence>
<feature type="transmembrane region" description="Helical" evidence="26">
    <location>
        <begin position="304"/>
        <end position="325"/>
    </location>
</feature>
<feature type="region of interest" description="Disordered" evidence="25">
    <location>
        <begin position="747"/>
        <end position="783"/>
    </location>
</feature>
<evidence type="ECO:0000256" key="20">
    <source>
        <dbReference type="ARBA" id="ARBA00044924"/>
    </source>
</evidence>
<feature type="transmembrane region" description="Helical" evidence="26">
    <location>
        <begin position="847"/>
        <end position="864"/>
    </location>
</feature>
<comment type="catalytic activity">
    <reaction evidence="8">
        <text>L-lysyl-L-alanine(out) = L-lysyl-L-alanine(in)</text>
        <dbReference type="Rhea" id="RHEA:79399"/>
        <dbReference type="ChEBI" id="CHEBI:229954"/>
    </reaction>
</comment>
<evidence type="ECO:0000256" key="25">
    <source>
        <dbReference type="SAM" id="MobiDB-lite"/>
    </source>
</evidence>
<comment type="catalytic activity">
    <reaction evidence="20">
        <text>L-lysyl-glycine(out) = L-lysyl-glycine(in)</text>
        <dbReference type="Rhea" id="RHEA:79407"/>
        <dbReference type="ChEBI" id="CHEBI:191202"/>
    </reaction>
</comment>
<evidence type="ECO:0000256" key="10">
    <source>
        <dbReference type="ARBA" id="ARBA00044881"/>
    </source>
</evidence>
<comment type="subunit">
    <text evidence="24">Homodimer. Interacts with lysosomal protein GLMP (via lumenal domain); the interaction starts while both proteins are still in the endoplasmic reticulum and is required for stabilization of MFSD1 in lysosomes but has no direct effect on its targeting to lysosomes or transporter activity.</text>
</comment>
<evidence type="ECO:0000256" key="26">
    <source>
        <dbReference type="SAM" id="Phobius"/>
    </source>
</evidence>
<keyword evidence="5 26" id="KW-1133">Transmembrane helix</keyword>
<dbReference type="PANTHER" id="PTHR23512">
    <property type="entry name" value="MAJOR FACILITATOR SUPERFAMILY DOMAIN-CONTAINING PROTEIN 1"/>
    <property type="match status" value="1"/>
</dbReference>
<feature type="transmembrane region" description="Helical" evidence="26">
    <location>
        <begin position="884"/>
        <end position="906"/>
    </location>
</feature>
<feature type="compositionally biased region" description="Basic and acidic residues" evidence="25">
    <location>
        <begin position="88"/>
        <end position="97"/>
    </location>
</feature>
<feature type="region of interest" description="Disordered" evidence="25">
    <location>
        <begin position="88"/>
        <end position="138"/>
    </location>
</feature>
<evidence type="ECO:0000256" key="6">
    <source>
        <dbReference type="ARBA" id="ARBA00023136"/>
    </source>
</evidence>
<evidence type="ECO:0000256" key="11">
    <source>
        <dbReference type="ARBA" id="ARBA00044884"/>
    </source>
</evidence>
<dbReference type="SUPFAM" id="SSF103473">
    <property type="entry name" value="MFS general substrate transporter"/>
    <property type="match status" value="1"/>
</dbReference>
<gene>
    <name evidence="27" type="ORF">KVV02_005523</name>
</gene>
<evidence type="ECO:0000256" key="15">
    <source>
        <dbReference type="ARBA" id="ARBA00044899"/>
    </source>
</evidence>
<comment type="catalytic activity">
    <reaction evidence="10">
        <text>L-alpha-aminoacyl-L-arginine(out) = L-alpha-aminoacyl-L-arginine(in)</text>
        <dbReference type="Rhea" id="RHEA:79367"/>
        <dbReference type="ChEBI" id="CHEBI:229968"/>
    </reaction>
</comment>
<evidence type="ECO:0000256" key="7">
    <source>
        <dbReference type="ARBA" id="ARBA00023228"/>
    </source>
</evidence>
<feature type="compositionally biased region" description="Acidic residues" evidence="25">
    <location>
        <begin position="763"/>
        <end position="773"/>
    </location>
</feature>
<comment type="catalytic activity">
    <reaction evidence="17">
        <text>L-arginyl-glycine(out) = L-arginyl-glycine(in)</text>
        <dbReference type="Rhea" id="RHEA:79391"/>
        <dbReference type="ChEBI" id="CHEBI:229955"/>
    </reaction>
</comment>
<feature type="transmembrane region" description="Helical" evidence="26">
    <location>
        <begin position="913"/>
        <end position="936"/>
    </location>
</feature>
<comment type="catalytic activity">
    <reaction evidence="19">
        <text>L-alanyl-L-lysine(out) = L-alanyl-L-lysine(in)</text>
        <dbReference type="Rhea" id="RHEA:79415"/>
        <dbReference type="ChEBI" id="CHEBI:192470"/>
    </reaction>
</comment>
<feature type="transmembrane region" description="Helical" evidence="26">
    <location>
        <begin position="509"/>
        <end position="532"/>
    </location>
</feature>
<evidence type="ECO:0000256" key="19">
    <source>
        <dbReference type="ARBA" id="ARBA00044919"/>
    </source>
</evidence>
<evidence type="ECO:0000256" key="23">
    <source>
        <dbReference type="ARBA" id="ARBA00045709"/>
    </source>
</evidence>
<comment type="similarity">
    <text evidence="2">Belongs to the major facilitator superfamily.</text>
</comment>
<evidence type="ECO:0000256" key="1">
    <source>
        <dbReference type="ARBA" id="ARBA00004155"/>
    </source>
</evidence>
<name>A0A9P8A066_MORAP</name>
<evidence type="ECO:0000256" key="9">
    <source>
        <dbReference type="ARBA" id="ARBA00044878"/>
    </source>
</evidence>
<evidence type="ECO:0000256" key="13">
    <source>
        <dbReference type="ARBA" id="ARBA00044893"/>
    </source>
</evidence>
<feature type="transmembrane region" description="Helical" evidence="26">
    <location>
        <begin position="544"/>
        <end position="564"/>
    </location>
</feature>
<comment type="catalytic activity">
    <reaction evidence="9">
        <text>L-histidyl-glycine(out) = L-histidyl-glycine(in)</text>
        <dbReference type="Rhea" id="RHEA:79395"/>
        <dbReference type="ChEBI" id="CHEBI:229957"/>
    </reaction>
</comment>
<evidence type="ECO:0000256" key="18">
    <source>
        <dbReference type="ARBA" id="ARBA00044912"/>
    </source>
</evidence>
<sequence length="1042" mass="111276">MVVSIRNIFTSESQRQVKAEEHNIGLAHAIRDLITGSNHETHVDNHRKKKAVKALQKAHPGQVNELIVILKAMPDPTVSEFNQIHHGEASQKQDGHDATPASSTKGTSNNGTPNDTGKGSTEGSGRSSPAGDGGDAISVPVKAPSSWWAISFGSLIASVGTAPSEKKPSVTTTTTTVTTITMTSEEVAKAAAAAAEEEEAEAAAQAKKTALSEVEPAGSGTGANAQGKDTVSKTTTSSTTVAAPAIADKSVLAATISSIKQQLALLKIPPIDVITASSFWWGFEIYVPHQCMAKLSRATNTSQIFFGFLGGALSGVPGLAALVPLSKIISAYVGLQWALIHAQDLGEGVILAATWVLPVALAPRPWDFPGSESAPVIENAPQGKAKKIKGANKSGMNDAGPSSRRSPDHSAPKPKISTIDAAAARTGPGMQTIASMSSPAAADILAANHTPRVLISPHRSRPVSTSSSHVRWAILATTSTVLLGNYYAFDNPAALNQPLQTYMQMDDDTYAYFINILYTSYSLPNIVLPWLGGYAVDKFGQRRLLIALSATVALGHFVVCLGVQSRSVPAMVLGRVFFGAGESLAVTQSAITVKYFRGKELAMALGINLCVSRLGSVVNDLLTPYIWSKSDVPTAFWGGFVSCTLSFMTACLLVWMDRRFSSTSGEFTRLPMTTTTTHLGDTRFSSQEEDHLQHSPLRHHQQPRATPVAVMGRYDPPNVVNRRGGGPVDEEYIDMEVLDASVTKKIAKAKSSSRPHPTAIDKDEADDDDEEGSDLGSSSSGHEILCGHRDTAQDMEFGHHGHNGDGDGDYEISTTRTMRRVNNASKGSFLQQIISIVVVALDYSQSLWVLFGITFLLVGVQVPFNSIHAGFLQMRWYHNDPQKAAQIMTVPDLISALLILPVGYFVDHYGQKSWLFMVCGLVIGFSHFVLGIIPVASPVPALLALGFASAIGAIFTSAIPALVQSHQIATAYGISSSAMNLAFTIFPLVVAKLMTADPDVYTYVEVFFSSCGFCGFLLAVRLRCLDVHGDLDRKEIDHNVDT</sequence>
<evidence type="ECO:0000256" key="4">
    <source>
        <dbReference type="ARBA" id="ARBA00022692"/>
    </source>
</evidence>
<evidence type="ECO:0000313" key="27">
    <source>
        <dbReference type="EMBL" id="KAG9321544.1"/>
    </source>
</evidence>
<proteinExistence type="inferred from homology"/>
<dbReference type="InterPro" id="IPR011701">
    <property type="entry name" value="MFS"/>
</dbReference>
<feature type="transmembrane region" description="Helical" evidence="26">
    <location>
        <begin position="469"/>
        <end position="489"/>
    </location>
</feature>
<feature type="compositionally biased region" description="Polar residues" evidence="25">
    <location>
        <begin position="100"/>
        <end position="127"/>
    </location>
</feature>
<accession>A0A9P8A066</accession>